<reference evidence="4" key="1">
    <citation type="submission" date="2016-10" db="EMBL/GenBank/DDBJ databases">
        <authorList>
            <person name="Varghese N."/>
            <person name="Submissions S."/>
        </authorList>
    </citation>
    <scope>NUCLEOTIDE SEQUENCE [LARGE SCALE GENOMIC DNA]</scope>
    <source>
        <strain evidence="4">ATCC 700379</strain>
    </source>
</reference>
<dbReference type="GO" id="GO:1901135">
    <property type="term" value="P:carbohydrate derivative metabolic process"/>
    <property type="evidence" value="ECO:0007669"/>
    <property type="project" value="InterPro"/>
</dbReference>
<dbReference type="GO" id="GO:0097367">
    <property type="term" value="F:carbohydrate derivative binding"/>
    <property type="evidence" value="ECO:0007669"/>
    <property type="project" value="InterPro"/>
</dbReference>
<dbReference type="Pfam" id="PF01380">
    <property type="entry name" value="SIS"/>
    <property type="match status" value="1"/>
</dbReference>
<gene>
    <name evidence="3" type="ORF">SAMN02982927_02683</name>
</gene>
<organism evidence="3 4">
    <name type="scientific">Sporolactobacillus nakayamae</name>
    <dbReference type="NCBI Taxonomy" id="269670"/>
    <lineage>
        <taxon>Bacteria</taxon>
        <taxon>Bacillati</taxon>
        <taxon>Bacillota</taxon>
        <taxon>Bacilli</taxon>
        <taxon>Bacillales</taxon>
        <taxon>Sporolactobacillaceae</taxon>
        <taxon>Sporolactobacillus</taxon>
    </lineage>
</organism>
<dbReference type="STRING" id="269670.SAMN02982927_02683"/>
<dbReference type="InterPro" id="IPR001347">
    <property type="entry name" value="SIS_dom"/>
</dbReference>
<dbReference type="EMBL" id="FOOY01000020">
    <property type="protein sequence ID" value="SFG75782.1"/>
    <property type="molecule type" value="Genomic_DNA"/>
</dbReference>
<evidence type="ECO:0000313" key="4">
    <source>
        <dbReference type="Proteomes" id="UP000198752"/>
    </source>
</evidence>
<evidence type="ECO:0000259" key="2">
    <source>
        <dbReference type="PROSITE" id="PS51464"/>
    </source>
</evidence>
<comment type="similarity">
    <text evidence="1">Belongs to the SIS family. PHI subfamily.</text>
</comment>
<dbReference type="InterPro" id="IPR046348">
    <property type="entry name" value="SIS_dom_sf"/>
</dbReference>
<feature type="domain" description="SIS" evidence="2">
    <location>
        <begin position="28"/>
        <end position="169"/>
    </location>
</feature>
<dbReference type="OrthoDB" id="9797832at2"/>
<accession>A0A1I2UF23</accession>
<name>A0A1I2UF23_9BACL</name>
<protein>
    <submittedName>
        <fullName evidence="3">6-phospho-3-hexuloisomerase</fullName>
    </submittedName>
</protein>
<dbReference type="RefSeq" id="WP_093673785.1">
    <property type="nucleotide sequence ID" value="NZ_FOOY01000020.1"/>
</dbReference>
<dbReference type="Gene3D" id="3.40.50.10490">
    <property type="entry name" value="Glucose-6-phosphate isomerase like protein, domain 1"/>
    <property type="match status" value="1"/>
</dbReference>
<sequence length="182" mass="19906">MNNPSQNFKLILSEISDVQLDSIALQKLLSAIQEVDAIFLDGRGRSRLVAKIFANRLLHLGLKPHVIGEISCPPIQTGDLYLIISGSGNSSALLENLRKVHKLGGKTAVVTTNINSKLAQETDISVLIPTDTKFSKERTSKQPMGALFEQTAFITLETAVLSLTQTLGRDENFMEAHHANIE</sequence>
<evidence type="ECO:0000256" key="1">
    <source>
        <dbReference type="ARBA" id="ARBA00009235"/>
    </source>
</evidence>
<dbReference type="AlphaFoldDB" id="A0A1I2UF23"/>
<dbReference type="InterPro" id="IPR017552">
    <property type="entry name" value="PHI/rmpB"/>
</dbReference>
<dbReference type="PANTHER" id="PTHR43443:SF1">
    <property type="entry name" value="3-HEXULOSE-6-PHOSPHATE ISOMERASE"/>
    <property type="match status" value="1"/>
</dbReference>
<dbReference type="NCBIfam" id="TIGR03127">
    <property type="entry name" value="RuMP_HxlB"/>
    <property type="match status" value="1"/>
</dbReference>
<dbReference type="PANTHER" id="PTHR43443">
    <property type="entry name" value="3-HEXULOSE-6-PHOSPHATE ISOMERASE"/>
    <property type="match status" value="1"/>
</dbReference>
<keyword evidence="3" id="KW-0413">Isomerase</keyword>
<dbReference type="PROSITE" id="PS51464">
    <property type="entry name" value="SIS"/>
    <property type="match status" value="1"/>
</dbReference>
<keyword evidence="4" id="KW-1185">Reference proteome</keyword>
<proteinExistence type="inferred from homology"/>
<evidence type="ECO:0000313" key="3">
    <source>
        <dbReference type="EMBL" id="SFG75782.1"/>
    </source>
</evidence>
<dbReference type="GO" id="GO:0016853">
    <property type="term" value="F:isomerase activity"/>
    <property type="evidence" value="ECO:0007669"/>
    <property type="project" value="UniProtKB-KW"/>
</dbReference>
<dbReference type="SUPFAM" id="SSF53697">
    <property type="entry name" value="SIS domain"/>
    <property type="match status" value="1"/>
</dbReference>
<dbReference type="Proteomes" id="UP000198752">
    <property type="component" value="Unassembled WGS sequence"/>
</dbReference>